<dbReference type="Pfam" id="PF03184">
    <property type="entry name" value="DDE_1"/>
    <property type="match status" value="1"/>
</dbReference>
<dbReference type="PANTHER" id="PTHR19303">
    <property type="entry name" value="TRANSPOSON"/>
    <property type="match status" value="1"/>
</dbReference>
<dbReference type="InterPro" id="IPR006600">
    <property type="entry name" value="HTH_CenpB_DNA-bd_dom"/>
</dbReference>
<keyword evidence="5" id="KW-1185">Reference proteome</keyword>
<dbReference type="VEuPathDB" id="FungiDB:PCH_Pc21g10900"/>
<dbReference type="BioCyc" id="PCHR:PC21G10900-MONOMER"/>
<evidence type="ECO:0000313" key="4">
    <source>
        <dbReference type="EMBL" id="CAP95987.1"/>
    </source>
</evidence>
<dbReference type="PROSITE" id="PS51253">
    <property type="entry name" value="HTH_CENPB"/>
    <property type="match status" value="1"/>
</dbReference>
<dbReference type="eggNOG" id="KOG0017">
    <property type="taxonomic scope" value="Eukaryota"/>
</dbReference>
<dbReference type="EMBL" id="AM920436">
    <property type="protein sequence ID" value="CAP95987.1"/>
    <property type="molecule type" value="Genomic_DNA"/>
</dbReference>
<evidence type="ECO:0000313" key="5">
    <source>
        <dbReference type="Proteomes" id="UP000000724"/>
    </source>
</evidence>
<proteinExistence type="predicted"/>
<evidence type="ECO:0000256" key="1">
    <source>
        <dbReference type="ARBA" id="ARBA00023125"/>
    </source>
</evidence>
<evidence type="ECO:0000259" key="3">
    <source>
        <dbReference type="PROSITE" id="PS51253"/>
    </source>
</evidence>
<dbReference type="Pfam" id="PF03221">
    <property type="entry name" value="HTH_Tnp_Tc5"/>
    <property type="match status" value="1"/>
</dbReference>
<keyword evidence="1" id="KW-0238">DNA-binding</keyword>
<sequence>MPPIRSQSSKNSTEREGRILLATQAIKKQEISSTREAARRFQIPESTLRTRLCGTTPRAFSRANSHKLSEIEEETLEKWILSMDSRGSAPRPSMVREMANVLLEKRGITPVSSVGEKWVYNFVKRRPLLSSRFSKRYNYERAKCEDPEVIKGWFDLVQKTILQFGIHPDDVYNFNETGFAMGLTATARVVTRSEYYGRRALLQPGNREWVTTIECTNAAGWALPPCVIFKGKVFIESWFDGLPSDWRFEVSPNGWTTNEIGLRWLEKLFIPTTFVRMKGVYRLLILDGHGSHLTPRFDEICEKNRVIPICMPPHSSHLLQPLDIGCFAVLKRAYGRLVEFRMRCGSNHVDKLDFLEAYPAARMEAFKSETVKNSFQSAGLIPFSPERVLLKLDIRLRTPTPPPSRGSDWDPKTPSNCVQLEKQASSIKALLRTRSRSPPSPLNSAINQVLKACQMTMQSAALLEREVRDLRGENEKKKQKRARSGKHLYAESGLSVQEASALIMQPVEADEPGPGQHGESGLQPRTKPPRGCGVCRKPGHRRETCPDR</sequence>
<accession>B6HJF3</accession>
<dbReference type="SMART" id="SM00674">
    <property type="entry name" value="CENPB"/>
    <property type="match status" value="1"/>
</dbReference>
<dbReference type="InterPro" id="IPR004875">
    <property type="entry name" value="DDE_SF_endonuclease_dom"/>
</dbReference>
<dbReference type="HOGENOM" id="CLU_013929_4_0_1"/>
<protein>
    <submittedName>
        <fullName evidence="4">Pc21g10900 protein</fullName>
    </submittedName>
</protein>
<dbReference type="AlphaFoldDB" id="B6HJF3"/>
<dbReference type="SUPFAM" id="SSF46689">
    <property type="entry name" value="Homeodomain-like"/>
    <property type="match status" value="1"/>
</dbReference>
<dbReference type="InterPro" id="IPR050863">
    <property type="entry name" value="CenT-Element_Derived"/>
</dbReference>
<reference evidence="4 5" key="1">
    <citation type="journal article" date="2008" name="Nat. Biotechnol.">
        <title>Genome sequencing and analysis of the filamentous fungus Penicillium chrysogenum.</title>
        <authorList>
            <person name="van den Berg M.A."/>
            <person name="Albang R."/>
            <person name="Albermann K."/>
            <person name="Badger J.H."/>
            <person name="Daran J.-M."/>
            <person name="Driessen A.J.M."/>
            <person name="Garcia-Estrada C."/>
            <person name="Fedorova N.D."/>
            <person name="Harris D.M."/>
            <person name="Heijne W.H.M."/>
            <person name="Joardar V.S."/>
            <person name="Kiel J.A.K.W."/>
            <person name="Kovalchuk A."/>
            <person name="Martin J.F."/>
            <person name="Nierman W.C."/>
            <person name="Nijland J.G."/>
            <person name="Pronk J.T."/>
            <person name="Roubos J.A."/>
            <person name="van der Klei I.J."/>
            <person name="van Peij N.N.M.E."/>
            <person name="Veenhuis M."/>
            <person name="von Doehren H."/>
            <person name="Wagner C."/>
            <person name="Wortman J.R."/>
            <person name="Bovenberg R.A.L."/>
        </authorList>
    </citation>
    <scope>NUCLEOTIDE SEQUENCE [LARGE SCALE GENOMIC DNA]</scope>
    <source>
        <strain evidence="5">ATCC 28089 / DSM 1075 / NRRL 1951 / Wisconsin 54-1255</strain>
    </source>
</reference>
<dbReference type="GO" id="GO:0005634">
    <property type="term" value="C:nucleus"/>
    <property type="evidence" value="ECO:0007669"/>
    <property type="project" value="TreeGrafter"/>
</dbReference>
<dbReference type="OMA" id="MRTHITH"/>
<dbReference type="PANTHER" id="PTHR19303:SF62">
    <property type="entry name" value="HTH CENPB-TYPE DOMAIN-CONTAINING PROTEIN-RELATED"/>
    <property type="match status" value="1"/>
</dbReference>
<dbReference type="GO" id="GO:0003677">
    <property type="term" value="F:DNA binding"/>
    <property type="evidence" value="ECO:0007669"/>
    <property type="project" value="UniProtKB-KW"/>
</dbReference>
<dbReference type="Gene3D" id="1.10.10.60">
    <property type="entry name" value="Homeodomain-like"/>
    <property type="match status" value="1"/>
</dbReference>
<dbReference type="InterPro" id="IPR009057">
    <property type="entry name" value="Homeodomain-like_sf"/>
</dbReference>
<feature type="domain" description="HTH CENPB-type" evidence="3">
    <location>
        <begin position="60"/>
        <end position="132"/>
    </location>
</feature>
<feature type="compositionally biased region" description="Basic residues" evidence="2">
    <location>
        <begin position="477"/>
        <end position="486"/>
    </location>
</feature>
<name>B6HJF3_PENRW</name>
<evidence type="ECO:0000256" key="2">
    <source>
        <dbReference type="SAM" id="MobiDB-lite"/>
    </source>
</evidence>
<gene>
    <name evidence="4" type="ORF">Pc21g10900</name>
    <name evidence="4" type="ORF">PCH_Pc21g10900</name>
</gene>
<feature type="region of interest" description="Disordered" evidence="2">
    <location>
        <begin position="471"/>
        <end position="548"/>
    </location>
</feature>
<dbReference type="Proteomes" id="UP000000724">
    <property type="component" value="Contig Pc00c21"/>
</dbReference>
<organism evidence="4 5">
    <name type="scientific">Penicillium rubens (strain ATCC 28089 / DSM 1075 / NRRL 1951 / Wisconsin 54-1255)</name>
    <name type="common">Penicillium chrysogenum</name>
    <dbReference type="NCBI Taxonomy" id="500485"/>
    <lineage>
        <taxon>Eukaryota</taxon>
        <taxon>Fungi</taxon>
        <taxon>Dikarya</taxon>
        <taxon>Ascomycota</taxon>
        <taxon>Pezizomycotina</taxon>
        <taxon>Eurotiomycetes</taxon>
        <taxon>Eurotiomycetidae</taxon>
        <taxon>Eurotiales</taxon>
        <taxon>Aspergillaceae</taxon>
        <taxon>Penicillium</taxon>
        <taxon>Penicillium chrysogenum species complex</taxon>
    </lineage>
</organism>
<dbReference type="OrthoDB" id="4207519at2759"/>